<evidence type="ECO:0000313" key="2">
    <source>
        <dbReference type="EMBL" id="KAE8714903.1"/>
    </source>
</evidence>
<reference evidence="2" key="1">
    <citation type="submission" date="2019-09" db="EMBL/GenBank/DDBJ databases">
        <title>Draft genome information of white flower Hibiscus syriacus.</title>
        <authorList>
            <person name="Kim Y.-M."/>
        </authorList>
    </citation>
    <scope>NUCLEOTIDE SEQUENCE [LARGE SCALE GENOMIC DNA]</scope>
    <source>
        <strain evidence="2">YM2019G1</strain>
    </source>
</reference>
<evidence type="ECO:0000256" key="1">
    <source>
        <dbReference type="SAM" id="MobiDB-lite"/>
    </source>
</evidence>
<comment type="caution">
    <text evidence="2">The sequence shown here is derived from an EMBL/GenBank/DDBJ whole genome shotgun (WGS) entry which is preliminary data.</text>
</comment>
<protein>
    <submittedName>
        <fullName evidence="2">Carboxylesterase</fullName>
    </submittedName>
</protein>
<evidence type="ECO:0000313" key="3">
    <source>
        <dbReference type="Proteomes" id="UP000436088"/>
    </source>
</evidence>
<dbReference type="PANTHER" id="PTHR31903:SF12">
    <property type="match status" value="1"/>
</dbReference>
<dbReference type="Proteomes" id="UP000436088">
    <property type="component" value="Unassembled WGS sequence"/>
</dbReference>
<accession>A0A6A3BE41</accession>
<keyword evidence="3" id="KW-1185">Reference proteome</keyword>
<dbReference type="PANTHER" id="PTHR31903">
    <property type="entry name" value="F12F1.11-RELATED"/>
    <property type="match status" value="1"/>
</dbReference>
<dbReference type="AlphaFoldDB" id="A0A6A3BE41"/>
<sequence>MSYWGKWDSSPNRHLIHEIIGAFEDELARSKKTETKSKKERKTKGGSADNSYVDLNSILPPTIVILAAALSSEEKQVLAYLFSCSINDFDNLSSHRGSTRSKKTKSKIWRKIRKGGYADDNSVGLKETKEDSGELNTVEPRNGRGGGCGDGGEEGTEKGPVRRLVYFIGKNISNVLG</sequence>
<proteinExistence type="predicted"/>
<organism evidence="2 3">
    <name type="scientific">Hibiscus syriacus</name>
    <name type="common">Rose of Sharon</name>
    <dbReference type="NCBI Taxonomy" id="106335"/>
    <lineage>
        <taxon>Eukaryota</taxon>
        <taxon>Viridiplantae</taxon>
        <taxon>Streptophyta</taxon>
        <taxon>Embryophyta</taxon>
        <taxon>Tracheophyta</taxon>
        <taxon>Spermatophyta</taxon>
        <taxon>Magnoliopsida</taxon>
        <taxon>eudicotyledons</taxon>
        <taxon>Gunneridae</taxon>
        <taxon>Pentapetalae</taxon>
        <taxon>rosids</taxon>
        <taxon>malvids</taxon>
        <taxon>Malvales</taxon>
        <taxon>Malvaceae</taxon>
        <taxon>Malvoideae</taxon>
        <taxon>Hibiscus</taxon>
    </lineage>
</organism>
<name>A0A6A3BE41_HIBSY</name>
<feature type="region of interest" description="Disordered" evidence="1">
    <location>
        <begin position="120"/>
        <end position="157"/>
    </location>
</feature>
<dbReference type="EMBL" id="VEPZ02000867">
    <property type="protein sequence ID" value="KAE8714903.1"/>
    <property type="molecule type" value="Genomic_DNA"/>
</dbReference>
<gene>
    <name evidence="2" type="ORF">F3Y22_tig00110187pilonHSYRG00232</name>
</gene>